<evidence type="ECO:0000313" key="2">
    <source>
        <dbReference type="EMBL" id="MBE1237490.1"/>
    </source>
</evidence>
<evidence type="ECO:0000256" key="1">
    <source>
        <dbReference type="SAM" id="MobiDB-lite"/>
    </source>
</evidence>
<dbReference type="EMBL" id="JACZHT010000005">
    <property type="protein sequence ID" value="MBE1237490.1"/>
    <property type="molecule type" value="Genomic_DNA"/>
</dbReference>
<gene>
    <name evidence="2" type="ORF">IHV25_07495</name>
</gene>
<feature type="region of interest" description="Disordered" evidence="1">
    <location>
        <begin position="1"/>
        <end position="64"/>
    </location>
</feature>
<dbReference type="InterPro" id="IPR025127">
    <property type="entry name" value="DUF4054"/>
</dbReference>
<keyword evidence="3" id="KW-1185">Reference proteome</keyword>
<dbReference type="RefSeq" id="WP_192534499.1">
    <property type="nucleotide sequence ID" value="NZ_JACZHT010000005.1"/>
</dbReference>
<protein>
    <submittedName>
        <fullName evidence="2">DUF4054 domain-containing protein</fullName>
    </submittedName>
</protein>
<evidence type="ECO:0000313" key="3">
    <source>
        <dbReference type="Proteomes" id="UP000631034"/>
    </source>
</evidence>
<dbReference type="Proteomes" id="UP000631034">
    <property type="component" value="Unassembled WGS sequence"/>
</dbReference>
<dbReference type="Pfam" id="PF13262">
    <property type="entry name" value="DUF4054"/>
    <property type="match status" value="1"/>
</dbReference>
<proteinExistence type="predicted"/>
<organism evidence="2 3">
    <name type="scientific">Phaeovibrio sulfidiphilus</name>
    <dbReference type="NCBI Taxonomy" id="1220600"/>
    <lineage>
        <taxon>Bacteria</taxon>
        <taxon>Pseudomonadati</taxon>
        <taxon>Pseudomonadota</taxon>
        <taxon>Alphaproteobacteria</taxon>
        <taxon>Rhodospirillales</taxon>
        <taxon>Rhodospirillaceae</taxon>
        <taxon>Phaeovibrio</taxon>
    </lineage>
</organism>
<reference evidence="2" key="1">
    <citation type="submission" date="2020-10" db="EMBL/GenBank/DDBJ databases">
        <title>Genome sequence of the unusual species of purple photosynthetic bacteria, Phaeovibrio sulfidiphilus DSM 23193, type strain.</title>
        <authorList>
            <person name="Kyndt J.A."/>
            <person name="Meyer T.E."/>
        </authorList>
    </citation>
    <scope>NUCLEOTIDE SEQUENCE</scope>
    <source>
        <strain evidence="2">DSM 23193</strain>
    </source>
</reference>
<comment type="caution">
    <text evidence="2">The sequence shown here is derived from an EMBL/GenBank/DDBJ whole genome shotgun (WGS) entry which is preliminary data.</text>
</comment>
<accession>A0A8J6YN18</accession>
<name>A0A8J6YN18_9PROT</name>
<dbReference type="AlphaFoldDB" id="A0A8J6YN18"/>
<feature type="compositionally biased region" description="Low complexity" evidence="1">
    <location>
        <begin position="17"/>
        <end position="45"/>
    </location>
</feature>
<sequence length="198" mass="20324">MGGHAHEAEPGGAVPPDADLAGAGTVDAVADADVTGGAVAGPGADSVPTGPGEDSVPTGSLEERAGVPFEPDRFRSQHPEFHDLTDEALNIHVQTADLLLSGALARNAPDRALSLGMRRILLEALVCHLATLARQKGGASGPVTGATMGSISLSFGRPASDPDPFLSWLEQTGCGAFAALLLRRLPRNGPCLVRARRR</sequence>